<proteinExistence type="inferred from homology"/>
<evidence type="ECO:0000259" key="8">
    <source>
        <dbReference type="PROSITE" id="PS50126"/>
    </source>
</evidence>
<dbReference type="InterPro" id="IPR000110">
    <property type="entry name" value="Ribosomal_bS1"/>
</dbReference>
<keyword evidence="2" id="KW-0677">Repeat</keyword>
<evidence type="ECO:0000256" key="4">
    <source>
        <dbReference type="ARBA" id="ARBA00022980"/>
    </source>
</evidence>
<dbReference type="Proteomes" id="UP000250918">
    <property type="component" value="Unassembled WGS sequence"/>
</dbReference>
<protein>
    <recommendedName>
        <fullName evidence="6">30S ribosomal protein S1</fullName>
    </recommendedName>
</protein>
<comment type="caution">
    <text evidence="9">The sequence shown here is derived from an EMBL/GenBank/DDBJ whole genome shotgun (WGS) entry which is preliminary data.</text>
</comment>
<dbReference type="NCBIfam" id="NF004952">
    <property type="entry name" value="PRK06299.1-2"/>
    <property type="match status" value="1"/>
</dbReference>
<evidence type="ECO:0000256" key="7">
    <source>
        <dbReference type="SAM" id="MobiDB-lite"/>
    </source>
</evidence>
<comment type="similarity">
    <text evidence="1 6">Belongs to the bacterial ribosomal protein bS1 family.</text>
</comment>
<sequence length="609" mass="67706">MPVAAPTEPVEVHAVKITDVSGVVYDKADYDAMVEMYDSTIKDIKEGEIIRGRVLGVTMDDVIVDVGFKSEGIIPITEFSQPINIKVGDAIDVYLEQIEDANGALILSKQKADFMRVWDKIREVHDSGEAIEGRIARRIKGGVVVDIMGVDAFLPGSQISLRQVPDFDALINQNIAVKIIKLNKSRRNIVVSRRVVLEEERERMRSSLLSEVQVGQVRQGIVKNITDFGVFIDLGGVDGLLHITDMSWGRIRHPSEMVSLGDKIDVKILDFDDRTSRISLGLKQMTPYPWENIEQKYPIGTRITGRVVSITDYGAFVELERGIEGLIHISEMSWTQHIKHPSKIMNAGDQVDAVVLSVDKDNEKISLGIKQMEPDPWTTIEYKYPSGMVVNGKVRNLTAFGAFVELEEGIDGLVHISDMSWTKRIQHPSEVMKKGDKVDVKVLKIDHENRRISLGYKQLTEDPWPELAKRFAIGSECLGTITKVLDRGVVVDLGDDVEGFVPSAQLAGRDLADPTGVFKEGEQLPLSVLEFDRNQHKVILSVLAYYKKRERAEFEEYLAKHPVSAATSMAEAMPEQLKAQAPAAEAEPATAAEATETAEKPASEEPDEI</sequence>
<evidence type="ECO:0000256" key="6">
    <source>
        <dbReference type="PIRNR" id="PIRNR002111"/>
    </source>
</evidence>
<reference evidence="9 10" key="1">
    <citation type="journal article" date="2018" name="ISME J.">
        <title>A methanotrophic archaeon couples anaerobic oxidation of methane to Fe(III) reduction.</title>
        <authorList>
            <person name="Cai C."/>
            <person name="Leu A.O."/>
            <person name="Xie G.J."/>
            <person name="Guo J."/>
            <person name="Feng Y."/>
            <person name="Zhao J.X."/>
            <person name="Tyson G.W."/>
            <person name="Yuan Z."/>
            <person name="Hu S."/>
        </authorList>
    </citation>
    <scope>NUCLEOTIDE SEQUENCE [LARGE SCALE GENOMIC DNA]</scope>
    <source>
        <strain evidence="9">FeB_12</strain>
    </source>
</reference>
<keyword evidence="3 6" id="KW-0694">RNA-binding</keyword>
<dbReference type="GO" id="GO:0022627">
    <property type="term" value="C:cytosolic small ribosomal subunit"/>
    <property type="evidence" value="ECO:0007669"/>
    <property type="project" value="TreeGrafter"/>
</dbReference>
<dbReference type="CDD" id="cd05687">
    <property type="entry name" value="S1_RPS1_repeat_ec1_hs1"/>
    <property type="match status" value="1"/>
</dbReference>
<dbReference type="CDD" id="cd04465">
    <property type="entry name" value="S1_RPS1_repeat_ec2_hs2"/>
    <property type="match status" value="1"/>
</dbReference>
<name>A0A855XB09_9BACT</name>
<feature type="region of interest" description="Disordered" evidence="7">
    <location>
        <begin position="568"/>
        <end position="609"/>
    </location>
</feature>
<evidence type="ECO:0000313" key="10">
    <source>
        <dbReference type="Proteomes" id="UP000250918"/>
    </source>
</evidence>
<keyword evidence="5 6" id="KW-0687">Ribonucleoprotein</keyword>
<feature type="domain" description="S1 motif" evidence="8">
    <location>
        <begin position="215"/>
        <end position="283"/>
    </location>
</feature>
<evidence type="ECO:0000256" key="3">
    <source>
        <dbReference type="ARBA" id="ARBA00022884"/>
    </source>
</evidence>
<dbReference type="SUPFAM" id="SSF50249">
    <property type="entry name" value="Nucleic acid-binding proteins"/>
    <property type="match status" value="6"/>
</dbReference>
<accession>A0A855XB09</accession>
<dbReference type="PANTHER" id="PTHR10724">
    <property type="entry name" value="30S RIBOSOMAL PROTEIN S1"/>
    <property type="match status" value="1"/>
</dbReference>
<organism evidence="9 10">
    <name type="scientific">candidate division GN15 bacterium</name>
    <dbReference type="NCBI Taxonomy" id="2072418"/>
    <lineage>
        <taxon>Bacteria</taxon>
        <taxon>candidate division GN15</taxon>
    </lineage>
</organism>
<dbReference type="EMBL" id="PQAP01000011">
    <property type="protein sequence ID" value="PWB75342.1"/>
    <property type="molecule type" value="Genomic_DNA"/>
</dbReference>
<dbReference type="InterPro" id="IPR003029">
    <property type="entry name" value="S1_domain"/>
</dbReference>
<dbReference type="Pfam" id="PF00575">
    <property type="entry name" value="S1"/>
    <property type="match status" value="6"/>
</dbReference>
<dbReference type="InterPro" id="IPR035104">
    <property type="entry name" value="Ribosomal_protein_S1-like"/>
</dbReference>
<feature type="domain" description="S1 motif" evidence="8">
    <location>
        <begin position="128"/>
        <end position="194"/>
    </location>
</feature>
<dbReference type="InterPro" id="IPR012340">
    <property type="entry name" value="NA-bd_OB-fold"/>
</dbReference>
<dbReference type="InterPro" id="IPR050437">
    <property type="entry name" value="Ribos_protein_bS1-like"/>
</dbReference>
<dbReference type="GO" id="GO:0003735">
    <property type="term" value="F:structural constituent of ribosome"/>
    <property type="evidence" value="ECO:0007669"/>
    <property type="project" value="InterPro"/>
</dbReference>
<feature type="domain" description="S1 motif" evidence="8">
    <location>
        <begin position="300"/>
        <end position="370"/>
    </location>
</feature>
<feature type="domain" description="S1 motif" evidence="8">
    <location>
        <begin position="387"/>
        <end position="457"/>
    </location>
</feature>
<feature type="domain" description="S1 motif" evidence="8">
    <location>
        <begin position="47"/>
        <end position="110"/>
    </location>
</feature>
<dbReference type="GO" id="GO:0003729">
    <property type="term" value="F:mRNA binding"/>
    <property type="evidence" value="ECO:0007669"/>
    <property type="project" value="TreeGrafter"/>
</dbReference>
<dbReference type="FunFam" id="2.40.50.140:FF:000018">
    <property type="entry name" value="30S ribosomal protein S1"/>
    <property type="match status" value="1"/>
</dbReference>
<evidence type="ECO:0000256" key="2">
    <source>
        <dbReference type="ARBA" id="ARBA00022737"/>
    </source>
</evidence>
<dbReference type="AlphaFoldDB" id="A0A855XB09"/>
<dbReference type="PIRSF" id="PIRSF002111">
    <property type="entry name" value="RpsA"/>
    <property type="match status" value="1"/>
</dbReference>
<feature type="domain" description="S1 motif" evidence="8">
    <location>
        <begin position="474"/>
        <end position="543"/>
    </location>
</feature>
<dbReference type="GO" id="GO:0006412">
    <property type="term" value="P:translation"/>
    <property type="evidence" value="ECO:0007669"/>
    <property type="project" value="InterPro"/>
</dbReference>
<dbReference type="CDD" id="cd05688">
    <property type="entry name" value="S1_RPS1_repeat_ec3"/>
    <property type="match status" value="1"/>
</dbReference>
<evidence type="ECO:0000256" key="5">
    <source>
        <dbReference type="ARBA" id="ARBA00023274"/>
    </source>
</evidence>
<gene>
    <name evidence="9" type="ORF">C3F09_02605</name>
</gene>
<dbReference type="SMART" id="SM00316">
    <property type="entry name" value="S1"/>
    <property type="match status" value="6"/>
</dbReference>
<keyword evidence="4 6" id="KW-0689">Ribosomal protein</keyword>
<feature type="compositionally biased region" description="Low complexity" evidence="7">
    <location>
        <begin position="579"/>
        <end position="595"/>
    </location>
</feature>
<comment type="function">
    <text evidence="6">Binds mRNA; thus facilitating recognition of the initiation point. It is needed to translate mRNA with a short Shine-Dalgarno (SD) purine-rich sequence.</text>
</comment>
<evidence type="ECO:0000313" key="9">
    <source>
        <dbReference type="EMBL" id="PWB75342.1"/>
    </source>
</evidence>
<dbReference type="FunFam" id="2.40.50.140:FF:000011">
    <property type="entry name" value="30S ribosomal protein S1"/>
    <property type="match status" value="2"/>
</dbReference>
<dbReference type="PANTHER" id="PTHR10724:SF7">
    <property type="entry name" value="SMALL RIBOSOMAL SUBUNIT PROTEIN BS1C"/>
    <property type="match status" value="1"/>
</dbReference>
<dbReference type="PROSITE" id="PS50126">
    <property type="entry name" value="S1"/>
    <property type="match status" value="6"/>
</dbReference>
<dbReference type="Gene3D" id="2.40.50.140">
    <property type="entry name" value="Nucleic acid-binding proteins"/>
    <property type="match status" value="6"/>
</dbReference>
<dbReference type="NCBIfam" id="NF004953">
    <property type="entry name" value="PRK06299.1-3"/>
    <property type="match status" value="1"/>
</dbReference>
<evidence type="ECO:0000256" key="1">
    <source>
        <dbReference type="ARBA" id="ARBA00006767"/>
    </source>
</evidence>
<dbReference type="PRINTS" id="PR00681">
    <property type="entry name" value="RIBOSOMALS1"/>
</dbReference>